<accession>A0A1Q9D9J0</accession>
<sequence length="204" mass="23090">MTNARRAPIRLLPVVNLEADIVPRELLKAAVAKKREEVSAAREAAKEGDSPQHQRVSAAKEEPKEDESPQHQRVTDYPWLSEDPWEDCPELEFHQRCHGKADMESSRTDSRASLSTRCSSKTSDSYVRLPLKPASAAPEGGLWTPEDVADAEHDYDDSWELEFLRQQKVMSFRTKSREASLSQPGHHPQRHSRDSAVSVTRVRP</sequence>
<protein>
    <submittedName>
        <fullName evidence="2">Uncharacterized protein</fullName>
    </submittedName>
</protein>
<dbReference type="OrthoDB" id="10286679at2759"/>
<feature type="region of interest" description="Disordered" evidence="1">
    <location>
        <begin position="99"/>
        <end position="145"/>
    </location>
</feature>
<feature type="region of interest" description="Disordered" evidence="1">
    <location>
        <begin position="32"/>
        <end position="81"/>
    </location>
</feature>
<evidence type="ECO:0000313" key="2">
    <source>
        <dbReference type="EMBL" id="OLP91831.1"/>
    </source>
</evidence>
<feature type="compositionally biased region" description="Basic and acidic residues" evidence="1">
    <location>
        <begin position="99"/>
        <end position="110"/>
    </location>
</feature>
<dbReference type="Proteomes" id="UP000186817">
    <property type="component" value="Unassembled WGS sequence"/>
</dbReference>
<dbReference type="AlphaFoldDB" id="A0A1Q9D9J0"/>
<feature type="region of interest" description="Disordered" evidence="1">
    <location>
        <begin position="173"/>
        <end position="204"/>
    </location>
</feature>
<dbReference type="EMBL" id="LSRX01000647">
    <property type="protein sequence ID" value="OLP91831.1"/>
    <property type="molecule type" value="Genomic_DNA"/>
</dbReference>
<evidence type="ECO:0000313" key="3">
    <source>
        <dbReference type="Proteomes" id="UP000186817"/>
    </source>
</evidence>
<evidence type="ECO:0000256" key="1">
    <source>
        <dbReference type="SAM" id="MobiDB-lite"/>
    </source>
</evidence>
<organism evidence="2 3">
    <name type="scientific">Symbiodinium microadriaticum</name>
    <name type="common">Dinoflagellate</name>
    <name type="synonym">Zooxanthella microadriatica</name>
    <dbReference type="NCBI Taxonomy" id="2951"/>
    <lineage>
        <taxon>Eukaryota</taxon>
        <taxon>Sar</taxon>
        <taxon>Alveolata</taxon>
        <taxon>Dinophyceae</taxon>
        <taxon>Suessiales</taxon>
        <taxon>Symbiodiniaceae</taxon>
        <taxon>Symbiodinium</taxon>
    </lineage>
</organism>
<reference evidence="2 3" key="1">
    <citation type="submission" date="2016-02" db="EMBL/GenBank/DDBJ databases">
        <title>Genome analysis of coral dinoflagellate symbionts highlights evolutionary adaptations to a symbiotic lifestyle.</title>
        <authorList>
            <person name="Aranda M."/>
            <person name="Li Y."/>
            <person name="Liew Y.J."/>
            <person name="Baumgarten S."/>
            <person name="Simakov O."/>
            <person name="Wilson M."/>
            <person name="Piel J."/>
            <person name="Ashoor H."/>
            <person name="Bougouffa S."/>
            <person name="Bajic V.B."/>
            <person name="Ryu T."/>
            <person name="Ravasi T."/>
            <person name="Bayer T."/>
            <person name="Micklem G."/>
            <person name="Kim H."/>
            <person name="Bhak J."/>
            <person name="Lajeunesse T.C."/>
            <person name="Voolstra C.R."/>
        </authorList>
    </citation>
    <scope>NUCLEOTIDE SEQUENCE [LARGE SCALE GENOMIC DNA]</scope>
    <source>
        <strain evidence="2 3">CCMP2467</strain>
    </source>
</reference>
<feature type="compositionally biased region" description="Polar residues" evidence="1">
    <location>
        <begin position="111"/>
        <end position="125"/>
    </location>
</feature>
<comment type="caution">
    <text evidence="2">The sequence shown here is derived from an EMBL/GenBank/DDBJ whole genome shotgun (WGS) entry which is preliminary data.</text>
</comment>
<feature type="compositionally biased region" description="Basic and acidic residues" evidence="1">
    <location>
        <begin position="32"/>
        <end position="74"/>
    </location>
</feature>
<proteinExistence type="predicted"/>
<keyword evidence="3" id="KW-1185">Reference proteome</keyword>
<name>A0A1Q9D9J0_SYMMI</name>
<gene>
    <name evidence="2" type="ORF">AK812_SmicGene26413</name>
</gene>